<evidence type="ECO:0000313" key="1">
    <source>
        <dbReference type="EMBL" id="PIS21223.1"/>
    </source>
</evidence>
<sequence>MVGLSVFFVTYCGNTIPSLGFSDWLEINVFGRRKDIFWPYTAAVLNPFVVRDAEAAFLQQHFGCHLYPYYFLAKGLDGPKDIERFRELLGRVIYEYFAVWGYACQITHIPDPSCDSALQRTIFTQAGGLPNECKEGDGFLLAEAFAEFCHNRPDLIRQMASTARQARADAGALRDNLPEL</sequence>
<gene>
    <name evidence="1" type="ORF">COT51_03870</name>
</gene>
<name>A0A2H0X8F9_UNCKA</name>
<organism evidence="1 2">
    <name type="scientific">candidate division WWE3 bacterium CG08_land_8_20_14_0_20_41_15</name>
    <dbReference type="NCBI Taxonomy" id="1975086"/>
    <lineage>
        <taxon>Bacteria</taxon>
        <taxon>Katanobacteria</taxon>
    </lineage>
</organism>
<evidence type="ECO:0000313" key="2">
    <source>
        <dbReference type="Proteomes" id="UP000231098"/>
    </source>
</evidence>
<reference evidence="2" key="1">
    <citation type="submission" date="2017-09" db="EMBL/GenBank/DDBJ databases">
        <title>Depth-based differentiation of microbial function through sediment-hosted aquifers and enrichment of novel symbionts in the deep terrestrial subsurface.</title>
        <authorList>
            <person name="Probst A.J."/>
            <person name="Ladd B."/>
            <person name="Jarett J.K."/>
            <person name="Geller-Mcgrath D.E."/>
            <person name="Sieber C.M.K."/>
            <person name="Emerson J.B."/>
            <person name="Anantharaman K."/>
            <person name="Thomas B.C."/>
            <person name="Malmstrom R."/>
            <person name="Stieglmeier M."/>
            <person name="Klingl A."/>
            <person name="Woyke T."/>
            <person name="Ryan C.M."/>
            <person name="Banfield J.F."/>
        </authorList>
    </citation>
    <scope>NUCLEOTIDE SEQUENCE [LARGE SCALE GENOMIC DNA]</scope>
</reference>
<comment type="caution">
    <text evidence="1">The sequence shown here is derived from an EMBL/GenBank/DDBJ whole genome shotgun (WGS) entry which is preliminary data.</text>
</comment>
<dbReference type="Proteomes" id="UP000231098">
    <property type="component" value="Unassembled WGS sequence"/>
</dbReference>
<dbReference type="EMBL" id="PEYV01000063">
    <property type="protein sequence ID" value="PIS21223.1"/>
    <property type="molecule type" value="Genomic_DNA"/>
</dbReference>
<protein>
    <submittedName>
        <fullName evidence="1">Uncharacterized protein</fullName>
    </submittedName>
</protein>
<accession>A0A2H0X8F9</accession>
<proteinExistence type="predicted"/>
<dbReference type="AlphaFoldDB" id="A0A2H0X8F9"/>